<feature type="domain" description="YaiO beta-barrel" evidence="1">
    <location>
        <begin position="191"/>
        <end position="365"/>
    </location>
</feature>
<reference evidence="2 3" key="1">
    <citation type="submission" date="2019-02" db="EMBL/GenBank/DDBJ databases">
        <title>Genomic Encyclopedia of Type Strains, Phase IV (KMG-IV): sequencing the most valuable type-strain genomes for metagenomic binning, comparative biology and taxonomic classification.</title>
        <authorList>
            <person name="Goeker M."/>
        </authorList>
    </citation>
    <scope>NUCLEOTIDE SEQUENCE [LARGE SCALE GENOMIC DNA]</scope>
    <source>
        <strain evidence="2 3">DSM 17196</strain>
    </source>
</reference>
<dbReference type="AlphaFoldDB" id="A0A4Q7PF77"/>
<dbReference type="InterPro" id="IPR030887">
    <property type="entry name" value="Beta-barrel_YaiO"/>
</dbReference>
<dbReference type="RefSeq" id="WP_130284967.1">
    <property type="nucleotide sequence ID" value="NZ_SGXE01000001.1"/>
</dbReference>
<accession>A0A4Q7PF77</accession>
<evidence type="ECO:0000259" key="1">
    <source>
        <dbReference type="Pfam" id="PF19413"/>
    </source>
</evidence>
<evidence type="ECO:0000313" key="2">
    <source>
        <dbReference type="EMBL" id="RZS99106.1"/>
    </source>
</evidence>
<organism evidence="2 3">
    <name type="scientific">Aquimarina brevivitae</name>
    <dbReference type="NCBI Taxonomy" id="323412"/>
    <lineage>
        <taxon>Bacteria</taxon>
        <taxon>Pseudomonadati</taxon>
        <taxon>Bacteroidota</taxon>
        <taxon>Flavobacteriia</taxon>
        <taxon>Flavobacteriales</taxon>
        <taxon>Flavobacteriaceae</taxon>
        <taxon>Aquimarina</taxon>
    </lineage>
</organism>
<comment type="caution">
    <text evidence="2">The sequence shown here is derived from an EMBL/GenBank/DDBJ whole genome shotgun (WGS) entry which is preliminary data.</text>
</comment>
<dbReference type="OrthoDB" id="742239at2"/>
<dbReference type="Pfam" id="PF19413">
    <property type="entry name" value="YaiO"/>
    <property type="match status" value="1"/>
</dbReference>
<sequence>MEQRSKQAKAIVFYFSLVLFVVFPDHTLHAQLTQDTDVLFKEALSLSKSGNLEEALEKTNTIISLAPEYTEARLLRVRLLHRSNQNNTLATTDIVTLLSSAEANLRPEIKNLAIQHINHLENVEELSNYKKEIEPYYEKDVALYLQFTERYIQLKETQAAKESLQQVIGKIGFSDQENYRLQQLIKALYTNKISANHEVISFLNDYPVQQSWNTTSLEYQKTIGLTAVIARATYSDRFFTDGMLYQLEAYPVFTDRIYAFAEVSYSDADFFQNYGVSLSGYFGIGKGYELETGFRYLDFDTDDFFSVTIGLTKYVGRFYINTRSFLGPKIDDNFIQNYQLNLRYYLNNPEDYIFGRVGTGISPDDSSRFTQVNANPDLVAWYGTLGIYKTFRKIAGTFSVSYLNEDLTGGRTGNQLSGNLGLSYRF</sequence>
<dbReference type="Proteomes" id="UP000292262">
    <property type="component" value="Unassembled WGS sequence"/>
</dbReference>
<evidence type="ECO:0000313" key="3">
    <source>
        <dbReference type="Proteomes" id="UP000292262"/>
    </source>
</evidence>
<dbReference type="SUPFAM" id="SSF48452">
    <property type="entry name" value="TPR-like"/>
    <property type="match status" value="1"/>
</dbReference>
<dbReference type="NCBIfam" id="TIGR04390">
    <property type="entry name" value="OMP_YaiO_dom"/>
    <property type="match status" value="1"/>
</dbReference>
<keyword evidence="3" id="KW-1185">Reference proteome</keyword>
<name>A0A4Q7PF77_9FLAO</name>
<protein>
    <submittedName>
        <fullName evidence="2">YaiO family outer membrane protein</fullName>
    </submittedName>
</protein>
<gene>
    <name evidence="2" type="ORF">EV197_0311</name>
</gene>
<dbReference type="InterPro" id="IPR011990">
    <property type="entry name" value="TPR-like_helical_dom_sf"/>
</dbReference>
<proteinExistence type="predicted"/>
<dbReference type="EMBL" id="SGXE01000001">
    <property type="protein sequence ID" value="RZS99106.1"/>
    <property type="molecule type" value="Genomic_DNA"/>
</dbReference>
<dbReference type="Gene3D" id="1.25.40.10">
    <property type="entry name" value="Tetratricopeptide repeat domain"/>
    <property type="match status" value="1"/>
</dbReference>